<dbReference type="GO" id="GO:0071555">
    <property type="term" value="P:cell wall organization"/>
    <property type="evidence" value="ECO:0007669"/>
    <property type="project" value="UniProtKB-KW"/>
</dbReference>
<dbReference type="SMART" id="SM00936">
    <property type="entry name" value="PBP5_C"/>
    <property type="match status" value="1"/>
</dbReference>
<evidence type="ECO:0000256" key="11">
    <source>
        <dbReference type="ARBA" id="ARBA00023316"/>
    </source>
</evidence>
<dbReference type="InterPro" id="IPR012907">
    <property type="entry name" value="Peptidase_S11_C"/>
</dbReference>
<proteinExistence type="inferred from homology"/>
<dbReference type="Gene3D" id="2.60.410.10">
    <property type="entry name" value="D-Ala-D-Ala carboxypeptidase, C-terminal domain"/>
    <property type="match status" value="1"/>
</dbReference>
<evidence type="ECO:0000256" key="5">
    <source>
        <dbReference type="ARBA" id="ARBA00022645"/>
    </source>
</evidence>
<dbReference type="InterPro" id="IPR037167">
    <property type="entry name" value="Peptidase_S11_C_sf"/>
</dbReference>
<evidence type="ECO:0000256" key="14">
    <source>
        <dbReference type="PIRSR" id="PIRSR618044-2"/>
    </source>
</evidence>
<keyword evidence="6" id="KW-0645">Protease</keyword>
<comment type="caution">
    <text evidence="18">The sequence shown here is derived from an EMBL/GenBank/DDBJ whole genome shotgun (WGS) entry which is preliminary data.</text>
</comment>
<dbReference type="AlphaFoldDB" id="A0A292YC30"/>
<feature type="domain" description="Peptidase S11 D-Ala-D-Ala carboxypeptidase A C-terminal" evidence="17">
    <location>
        <begin position="283"/>
        <end position="373"/>
    </location>
</feature>
<evidence type="ECO:0000256" key="2">
    <source>
        <dbReference type="ARBA" id="ARBA00004752"/>
    </source>
</evidence>
<feature type="active site" description="Proton acceptor" evidence="13">
    <location>
        <position position="72"/>
    </location>
</feature>
<keyword evidence="8" id="KW-0378">Hydrolase</keyword>
<dbReference type="GO" id="GO:0009252">
    <property type="term" value="P:peptidoglycan biosynthetic process"/>
    <property type="evidence" value="ECO:0007669"/>
    <property type="project" value="UniProtKB-UniPathway"/>
</dbReference>
<dbReference type="GO" id="GO:0008360">
    <property type="term" value="P:regulation of cell shape"/>
    <property type="evidence" value="ECO:0007669"/>
    <property type="project" value="UniProtKB-KW"/>
</dbReference>
<dbReference type="InterPro" id="IPR001967">
    <property type="entry name" value="Peptidase_S11_N"/>
</dbReference>
<evidence type="ECO:0000256" key="13">
    <source>
        <dbReference type="PIRSR" id="PIRSR618044-1"/>
    </source>
</evidence>
<accession>A0A292YC30</accession>
<dbReference type="EC" id="3.4.16.4" evidence="4"/>
<keyword evidence="5 18" id="KW-0121">Carboxypeptidase</keyword>
<feature type="active site" evidence="13">
    <location>
        <position position="129"/>
    </location>
</feature>
<evidence type="ECO:0000256" key="9">
    <source>
        <dbReference type="ARBA" id="ARBA00022960"/>
    </source>
</evidence>
<name>A0A292YC30_9BACL</name>
<dbReference type="GO" id="GO:0009002">
    <property type="term" value="F:serine-type D-Ala-D-Ala carboxypeptidase activity"/>
    <property type="evidence" value="ECO:0007669"/>
    <property type="project" value="UniProtKB-EC"/>
</dbReference>
<keyword evidence="19" id="KW-1185">Reference proteome</keyword>
<dbReference type="PANTHER" id="PTHR21581">
    <property type="entry name" value="D-ALANYL-D-ALANINE CARBOXYPEPTIDASE"/>
    <property type="match status" value="1"/>
</dbReference>
<keyword evidence="11" id="KW-0961">Cell wall biogenesis/degradation</keyword>
<dbReference type="Proteomes" id="UP000217785">
    <property type="component" value="Unassembled WGS sequence"/>
</dbReference>
<dbReference type="PRINTS" id="PR00725">
    <property type="entry name" value="DADACBPTASE1"/>
</dbReference>
<dbReference type="SUPFAM" id="SSF69189">
    <property type="entry name" value="Penicillin-binding protein associated domain"/>
    <property type="match status" value="1"/>
</dbReference>
<dbReference type="PANTHER" id="PTHR21581:SF6">
    <property type="entry name" value="TRAFFICKING PROTEIN PARTICLE COMPLEX SUBUNIT 12"/>
    <property type="match status" value="1"/>
</dbReference>
<evidence type="ECO:0000256" key="4">
    <source>
        <dbReference type="ARBA" id="ARBA00012448"/>
    </source>
</evidence>
<comment type="pathway">
    <text evidence="2">Cell wall biogenesis; peptidoglycan biosynthesis.</text>
</comment>
<dbReference type="InterPro" id="IPR012338">
    <property type="entry name" value="Beta-lactam/transpept-like"/>
</dbReference>
<dbReference type="EMBL" id="BDUF01000007">
    <property type="protein sequence ID" value="GAX88712.1"/>
    <property type="molecule type" value="Genomic_DNA"/>
</dbReference>
<comment type="function">
    <text evidence="1">Removes C-terminal D-alanyl residues from sugar-peptide cell wall precursors.</text>
</comment>
<evidence type="ECO:0000256" key="15">
    <source>
        <dbReference type="RuleBase" id="RU004016"/>
    </source>
</evidence>
<keyword evidence="9" id="KW-0133">Cell shape</keyword>
<feature type="signal peptide" evidence="16">
    <location>
        <begin position="1"/>
        <end position="34"/>
    </location>
</feature>
<keyword evidence="7 16" id="KW-0732">Signal</keyword>
<feature type="binding site" evidence="14">
    <location>
        <position position="233"/>
    </location>
    <ligand>
        <name>substrate</name>
    </ligand>
</feature>
<evidence type="ECO:0000256" key="7">
    <source>
        <dbReference type="ARBA" id="ARBA00022729"/>
    </source>
</evidence>
<sequence>MLGKRKWTSKILSFAVAVTVAVSSMIAAPRPAVAAEGPDIQAPVALLVDIKSGQYLYAKGENDKRFPASTTKIMTMLLTLEAVKSGQKKMTDIVPVPLEAYNIEGSSVWLDPKEKFTVKEMLEFVAVPSGNDASTALAIFIAGSEQAFVQKMNEKAKELGMNATHFANSNGLHHPDHYTTAADLAILARELITKHPEILEMTRIKSFEIRGGKNKIENTNLLIGKYEGMDGLKTGFTDEAGYCLVSTAERGGNRLIGVILGAKSDLQRQEDTTKLLDYGYKNFSFKKVAEKGKPVAEKAIVVNAVKPEVEAAPAQDLYVAVKNGEEQAVQTKYVWHQVEAPFGKGQILGQLQQVKDGKVLSSVDLVSTQEVEKGSWLRLFFRKVYASISNSISGLFN</sequence>
<organism evidence="18 19">
    <name type="scientific">Effusibacillus lacus</name>
    <dbReference type="NCBI Taxonomy" id="1348429"/>
    <lineage>
        <taxon>Bacteria</taxon>
        <taxon>Bacillati</taxon>
        <taxon>Bacillota</taxon>
        <taxon>Bacilli</taxon>
        <taxon>Bacillales</taxon>
        <taxon>Alicyclobacillaceae</taxon>
        <taxon>Effusibacillus</taxon>
    </lineage>
</organism>
<reference evidence="19" key="1">
    <citation type="submission" date="2017-07" db="EMBL/GenBank/DDBJ databases">
        <title>Draft genome sequence of Effusibacillus lacus strain skLN1.</title>
        <authorList>
            <person name="Watanabe M."/>
            <person name="Kojima H."/>
            <person name="Fukui M."/>
        </authorList>
    </citation>
    <scope>NUCLEOTIDE SEQUENCE [LARGE SCALE GENOMIC DNA]</scope>
    <source>
        <strain evidence="19">skLN1</strain>
    </source>
</reference>
<evidence type="ECO:0000256" key="10">
    <source>
        <dbReference type="ARBA" id="ARBA00022984"/>
    </source>
</evidence>
<dbReference type="OrthoDB" id="9791132at2"/>
<protein>
    <recommendedName>
        <fullName evidence="4">serine-type D-Ala-D-Ala carboxypeptidase</fullName>
        <ecNumber evidence="4">3.4.16.4</ecNumber>
    </recommendedName>
</protein>
<evidence type="ECO:0000313" key="18">
    <source>
        <dbReference type="EMBL" id="GAX88712.1"/>
    </source>
</evidence>
<dbReference type="SUPFAM" id="SSF56601">
    <property type="entry name" value="beta-lactamase/transpeptidase-like"/>
    <property type="match status" value="1"/>
</dbReference>
<evidence type="ECO:0000313" key="19">
    <source>
        <dbReference type="Proteomes" id="UP000217785"/>
    </source>
</evidence>
<dbReference type="Pfam" id="PF00768">
    <property type="entry name" value="Peptidase_S11"/>
    <property type="match status" value="1"/>
</dbReference>
<evidence type="ECO:0000256" key="16">
    <source>
        <dbReference type="SAM" id="SignalP"/>
    </source>
</evidence>
<dbReference type="Gene3D" id="3.40.710.10">
    <property type="entry name" value="DD-peptidase/beta-lactamase superfamily"/>
    <property type="match status" value="1"/>
</dbReference>
<dbReference type="RefSeq" id="WP_096180409.1">
    <property type="nucleotide sequence ID" value="NZ_BDUF01000007.1"/>
</dbReference>
<feature type="active site" description="Acyl-ester intermediate" evidence="13">
    <location>
        <position position="69"/>
    </location>
</feature>
<dbReference type="Pfam" id="PF07943">
    <property type="entry name" value="PBP5_C"/>
    <property type="match status" value="1"/>
</dbReference>
<feature type="chain" id="PRO_5011973974" description="serine-type D-Ala-D-Ala carboxypeptidase" evidence="16">
    <location>
        <begin position="35"/>
        <end position="397"/>
    </location>
</feature>
<comment type="similarity">
    <text evidence="3 15">Belongs to the peptidase S11 family.</text>
</comment>
<gene>
    <name evidence="18" type="ORF">EFBL_0326</name>
</gene>
<comment type="catalytic activity">
    <reaction evidence="12">
        <text>Preferential cleavage: (Ac)2-L-Lys-D-Ala-|-D-Ala. Also transpeptidation of peptidyl-alanyl moieties that are N-acyl substituents of D-alanine.</text>
        <dbReference type="EC" id="3.4.16.4"/>
    </reaction>
</comment>
<evidence type="ECO:0000256" key="6">
    <source>
        <dbReference type="ARBA" id="ARBA00022670"/>
    </source>
</evidence>
<evidence type="ECO:0000256" key="1">
    <source>
        <dbReference type="ARBA" id="ARBA00003217"/>
    </source>
</evidence>
<evidence type="ECO:0000256" key="12">
    <source>
        <dbReference type="ARBA" id="ARBA00034000"/>
    </source>
</evidence>
<dbReference type="UniPathway" id="UPA00219"/>
<dbReference type="InterPro" id="IPR018044">
    <property type="entry name" value="Peptidase_S11"/>
</dbReference>
<dbReference type="InterPro" id="IPR015956">
    <property type="entry name" value="Peniciliin-bd_prot_C_sf"/>
</dbReference>
<evidence type="ECO:0000259" key="17">
    <source>
        <dbReference type="SMART" id="SM00936"/>
    </source>
</evidence>
<keyword evidence="10" id="KW-0573">Peptidoglycan synthesis</keyword>
<evidence type="ECO:0000256" key="8">
    <source>
        <dbReference type="ARBA" id="ARBA00022801"/>
    </source>
</evidence>
<evidence type="ECO:0000256" key="3">
    <source>
        <dbReference type="ARBA" id="ARBA00007164"/>
    </source>
</evidence>
<dbReference type="GO" id="GO:0006508">
    <property type="term" value="P:proteolysis"/>
    <property type="evidence" value="ECO:0007669"/>
    <property type="project" value="UniProtKB-KW"/>
</dbReference>